<feature type="region of interest" description="Disordered" evidence="6">
    <location>
        <begin position="1"/>
        <end position="45"/>
    </location>
</feature>
<feature type="compositionally biased region" description="Low complexity" evidence="6">
    <location>
        <begin position="574"/>
        <end position="586"/>
    </location>
</feature>
<dbReference type="GO" id="GO:0004673">
    <property type="term" value="F:protein histidine kinase activity"/>
    <property type="evidence" value="ECO:0007669"/>
    <property type="project" value="UniProtKB-EC"/>
</dbReference>
<keyword evidence="3" id="KW-0597">Phosphoprotein</keyword>
<evidence type="ECO:0000256" key="3">
    <source>
        <dbReference type="ARBA" id="ARBA00022553"/>
    </source>
</evidence>
<reference evidence="9" key="1">
    <citation type="submission" date="2024-06" db="EMBL/GenBank/DDBJ databases">
        <authorList>
            <consortium name="consrtm"/>
            <person name="Uemura M."/>
            <person name="Terahara T."/>
        </authorList>
    </citation>
    <scope>NUCLEOTIDE SEQUENCE</scope>
    <source>
        <strain evidence="9">KM77-8</strain>
    </source>
</reference>
<evidence type="ECO:0000256" key="5">
    <source>
        <dbReference type="ARBA" id="ARBA00022777"/>
    </source>
</evidence>
<dbReference type="SUPFAM" id="SSF103196">
    <property type="entry name" value="Roadblock/LC7 domain"/>
    <property type="match status" value="1"/>
</dbReference>
<comment type="catalytic activity">
    <reaction evidence="1">
        <text>ATP + protein L-histidine = ADP + protein N-phospho-L-histidine.</text>
        <dbReference type="EC" id="2.7.13.3"/>
    </reaction>
</comment>
<dbReference type="SUPFAM" id="SSF55874">
    <property type="entry name" value="ATPase domain of HSP90 chaperone/DNA topoisomerase II/histidine kinase"/>
    <property type="match status" value="1"/>
</dbReference>
<dbReference type="GO" id="GO:0000160">
    <property type="term" value="P:phosphorelay signal transduction system"/>
    <property type="evidence" value="ECO:0007669"/>
    <property type="project" value="TreeGrafter"/>
</dbReference>
<feature type="compositionally biased region" description="Basic and acidic residues" evidence="6">
    <location>
        <begin position="1"/>
        <end position="17"/>
    </location>
</feature>
<reference evidence="9" key="2">
    <citation type="submission" date="2024-07" db="EMBL/GenBank/DDBJ databases">
        <title>Streptomyces haneummycinica sp. nov., a new antibiotic-producing actinobacterium isolated from marine sediment.</title>
        <authorList>
            <person name="Uemura M."/>
            <person name="Hamada M."/>
            <person name="Hirano S."/>
            <person name="Kobayashi K."/>
            <person name="Ohshiro T."/>
            <person name="Kobayashi T."/>
            <person name="Terahara T."/>
        </authorList>
    </citation>
    <scope>NUCLEOTIDE SEQUENCE</scope>
    <source>
        <strain evidence="9">KM77-8</strain>
    </source>
</reference>
<feature type="domain" description="Roadblock/LAMTOR2" evidence="8">
    <location>
        <begin position="631"/>
        <end position="721"/>
    </location>
</feature>
<dbReference type="Pfam" id="PF03259">
    <property type="entry name" value="Robl_LC7"/>
    <property type="match status" value="1"/>
</dbReference>
<evidence type="ECO:0000256" key="6">
    <source>
        <dbReference type="SAM" id="MobiDB-lite"/>
    </source>
</evidence>
<dbReference type="EC" id="2.7.13.3" evidence="2"/>
<keyword evidence="5" id="KW-0418">Kinase</keyword>
<keyword evidence="7" id="KW-1133">Transmembrane helix</keyword>
<feature type="transmembrane region" description="Helical" evidence="7">
    <location>
        <begin position="57"/>
        <end position="77"/>
    </location>
</feature>
<dbReference type="AlphaFoldDB" id="A0AAT9HK16"/>
<dbReference type="PANTHER" id="PTHR45436:SF5">
    <property type="entry name" value="SENSOR HISTIDINE KINASE TRCS"/>
    <property type="match status" value="1"/>
</dbReference>
<keyword evidence="4" id="KW-0808">Transferase</keyword>
<evidence type="ECO:0000256" key="1">
    <source>
        <dbReference type="ARBA" id="ARBA00000085"/>
    </source>
</evidence>
<organism evidence="9">
    <name type="scientific">Streptomyces haneummycinicus</name>
    <dbReference type="NCBI Taxonomy" id="3074435"/>
    <lineage>
        <taxon>Bacteria</taxon>
        <taxon>Bacillati</taxon>
        <taxon>Actinomycetota</taxon>
        <taxon>Actinomycetes</taxon>
        <taxon>Kitasatosporales</taxon>
        <taxon>Streptomycetaceae</taxon>
        <taxon>Streptomyces</taxon>
    </lineage>
</organism>
<dbReference type="PANTHER" id="PTHR45436">
    <property type="entry name" value="SENSOR HISTIDINE KINASE YKOH"/>
    <property type="match status" value="1"/>
</dbReference>
<feature type="region of interest" description="Disordered" evidence="6">
    <location>
        <begin position="420"/>
        <end position="624"/>
    </location>
</feature>
<feature type="transmembrane region" description="Helical" evidence="7">
    <location>
        <begin position="89"/>
        <end position="110"/>
    </location>
</feature>
<dbReference type="InterPro" id="IPR004942">
    <property type="entry name" value="Roadblock/LAMTOR2_dom"/>
</dbReference>
<dbReference type="SMART" id="SM00960">
    <property type="entry name" value="Robl_LC7"/>
    <property type="match status" value="1"/>
</dbReference>
<dbReference type="InterPro" id="IPR050428">
    <property type="entry name" value="TCS_sensor_his_kinase"/>
</dbReference>
<accession>A0AAT9HK16</accession>
<dbReference type="Gene3D" id="3.30.450.30">
    <property type="entry name" value="Dynein light chain 2a, cytoplasmic"/>
    <property type="match status" value="1"/>
</dbReference>
<feature type="compositionally biased region" description="Basic residues" evidence="6">
    <location>
        <begin position="534"/>
        <end position="552"/>
    </location>
</feature>
<dbReference type="Gene3D" id="3.30.565.10">
    <property type="entry name" value="Histidine kinase-like ATPase, C-terminal domain"/>
    <property type="match status" value="1"/>
</dbReference>
<name>A0AAT9HK16_9ACTN</name>
<dbReference type="InterPro" id="IPR036890">
    <property type="entry name" value="HATPase_C_sf"/>
</dbReference>
<dbReference type="GO" id="GO:0005886">
    <property type="term" value="C:plasma membrane"/>
    <property type="evidence" value="ECO:0007669"/>
    <property type="project" value="TreeGrafter"/>
</dbReference>
<feature type="compositionally biased region" description="Basic residues" evidence="6">
    <location>
        <begin position="589"/>
        <end position="598"/>
    </location>
</feature>
<evidence type="ECO:0000256" key="7">
    <source>
        <dbReference type="SAM" id="Phobius"/>
    </source>
</evidence>
<keyword evidence="7" id="KW-0812">Transmembrane</keyword>
<dbReference type="InterPro" id="IPR003594">
    <property type="entry name" value="HATPase_dom"/>
</dbReference>
<evidence type="ECO:0000259" key="8">
    <source>
        <dbReference type="SMART" id="SM00960"/>
    </source>
</evidence>
<keyword evidence="7" id="KW-0472">Membrane</keyword>
<dbReference type="Pfam" id="PF02518">
    <property type="entry name" value="HATPase_c"/>
    <property type="match status" value="1"/>
</dbReference>
<feature type="compositionally biased region" description="Basic residues" evidence="6">
    <location>
        <begin position="482"/>
        <end position="499"/>
    </location>
</feature>
<feature type="compositionally biased region" description="Basic residues" evidence="6">
    <location>
        <begin position="509"/>
        <end position="519"/>
    </location>
</feature>
<evidence type="ECO:0000313" key="9">
    <source>
        <dbReference type="EMBL" id="BFO17465.1"/>
    </source>
</evidence>
<feature type="compositionally biased region" description="Pro residues" evidence="6">
    <location>
        <begin position="454"/>
        <end position="467"/>
    </location>
</feature>
<proteinExistence type="predicted"/>
<sequence length="761" mass="81654">MAREPGRQDRKPADARPRRTGPVTRAERREGGRHGRPAVRAVPAPPETQIRPQLLRLAVLPPVAVALSACAALIFTIRSTGIRPSPTLWAVLAGATSVAFAGIVIAAVAADRAARSVHDRVGALRRSTARREADLRALVDTLRRGDSPPPRGRHGEQADEADEFDLLAADLARAHDGAVTAVVQAARLSSQTGSEQKLEVFVNLARRLQSLVHREISILDELENEMEDPDLLKGLFHVDHLATRIRRHAENLAVLGGAVSRRQWSNPVSMTEVLRSAIAEVEQYSRVKLVPPIDGTLRGHAVADVIHLLAELVENATVFSAPHTQVLLRAGLVTSGLAVEVEDRGLGMPAAEQDRMNALLTDPDQVQVASLLADGRIGLFVVSQLARRHGIHVRLQSNIYGGVQAVLVVPQALLGTEPLAVGGAPDPAPHPPEPDTGAMPAARHMSPVPAHAEAPPPPRPTAPPPASSPRRCHCAVTARCGPPRRSRPRRPPRRPRRPHGPRDRAPHPASRHRARHHGQTRPAPPPRPGTHRTAAPRRPRAPPGQRVRRRPRPRSDGRLPARRQPRRHPAGDTAGAPAGIPRALGRPPRPARREHARRMSSTSSAPSPFRTPRSRSTMASDAPTAQVSDLDWLMSGLVQRVPHTSSAVLLSCDGLVKSVHGLDPDAADHMAALASGLYSLGRSAGVRFGDGGDVRQVVVELDSTLLFVTTAGSGTCLAVMAGREADAAVLGYEMAMLVKSVRPYLVTAPRQQGVEPPAMRP</sequence>
<evidence type="ECO:0000256" key="2">
    <source>
        <dbReference type="ARBA" id="ARBA00012438"/>
    </source>
</evidence>
<gene>
    <name evidence="9" type="ORF">SHKM778_38530</name>
</gene>
<protein>
    <recommendedName>
        <fullName evidence="2">histidine kinase</fullName>
        <ecNumber evidence="2">2.7.13.3</ecNumber>
    </recommendedName>
</protein>
<dbReference type="EMBL" id="AP035768">
    <property type="protein sequence ID" value="BFO17465.1"/>
    <property type="molecule type" value="Genomic_DNA"/>
</dbReference>
<feature type="compositionally biased region" description="Polar residues" evidence="6">
    <location>
        <begin position="614"/>
        <end position="624"/>
    </location>
</feature>
<evidence type="ECO:0000256" key="4">
    <source>
        <dbReference type="ARBA" id="ARBA00022679"/>
    </source>
</evidence>